<feature type="transmembrane region" description="Helical" evidence="1">
    <location>
        <begin position="29"/>
        <end position="48"/>
    </location>
</feature>
<evidence type="ECO:0000313" key="3">
    <source>
        <dbReference type="Proteomes" id="UP000823771"/>
    </source>
</evidence>
<gene>
    <name evidence="2" type="ORF">IAB80_10905</name>
</gene>
<evidence type="ECO:0000313" key="2">
    <source>
        <dbReference type="EMBL" id="MBO8479376.1"/>
    </source>
</evidence>
<comment type="caution">
    <text evidence="2">The sequence shown here is derived from an EMBL/GenBank/DDBJ whole genome shotgun (WGS) entry which is preliminary data.</text>
</comment>
<name>A0A9D9IW98_9BACT</name>
<keyword evidence="1" id="KW-0812">Transmembrane</keyword>
<keyword evidence="1" id="KW-0472">Membrane</keyword>
<dbReference type="EMBL" id="JADILZ010000106">
    <property type="protein sequence ID" value="MBO8479376.1"/>
    <property type="molecule type" value="Genomic_DNA"/>
</dbReference>
<protein>
    <submittedName>
        <fullName evidence="2">DUF4492 domain-containing protein</fullName>
    </submittedName>
</protein>
<reference evidence="2" key="1">
    <citation type="submission" date="2020-10" db="EMBL/GenBank/DDBJ databases">
        <authorList>
            <person name="Gilroy R."/>
        </authorList>
    </citation>
    <scope>NUCLEOTIDE SEQUENCE</scope>
    <source>
        <strain evidence="2">2478</strain>
    </source>
</reference>
<organism evidence="2 3">
    <name type="scientific">Candidatus Cryptobacteroides excrementipullorum</name>
    <dbReference type="NCBI Taxonomy" id="2840761"/>
    <lineage>
        <taxon>Bacteria</taxon>
        <taxon>Pseudomonadati</taxon>
        <taxon>Bacteroidota</taxon>
        <taxon>Bacteroidia</taxon>
        <taxon>Bacteroidales</taxon>
        <taxon>Candidatus Cryptobacteroides</taxon>
    </lineage>
</organism>
<dbReference type="InterPro" id="IPR027853">
    <property type="entry name" value="DUF4492"/>
</dbReference>
<evidence type="ECO:0000256" key="1">
    <source>
        <dbReference type="SAM" id="Phobius"/>
    </source>
</evidence>
<proteinExistence type="predicted"/>
<sequence>MPERNSNILLSVWKFYVDGFRNMTWGRPLWGLIILKIIILFAVLRVFFFQPVLSGKTDSEKSDFVGDRLVERVEGTAGSD</sequence>
<dbReference type="AlphaFoldDB" id="A0A9D9IW98"/>
<accession>A0A9D9IW98</accession>
<reference evidence="2" key="2">
    <citation type="journal article" date="2021" name="PeerJ">
        <title>Extensive microbial diversity within the chicken gut microbiome revealed by metagenomics and culture.</title>
        <authorList>
            <person name="Gilroy R."/>
            <person name="Ravi A."/>
            <person name="Getino M."/>
            <person name="Pursley I."/>
            <person name="Horton D.L."/>
            <person name="Alikhan N.F."/>
            <person name="Baker D."/>
            <person name="Gharbi K."/>
            <person name="Hall N."/>
            <person name="Watson M."/>
            <person name="Adriaenssens E.M."/>
            <person name="Foster-Nyarko E."/>
            <person name="Jarju S."/>
            <person name="Secka A."/>
            <person name="Antonio M."/>
            <person name="Oren A."/>
            <person name="Chaudhuri R.R."/>
            <person name="La Ragione R."/>
            <person name="Hildebrand F."/>
            <person name="Pallen M.J."/>
        </authorList>
    </citation>
    <scope>NUCLEOTIDE SEQUENCE</scope>
    <source>
        <strain evidence="2">2478</strain>
    </source>
</reference>
<dbReference type="Pfam" id="PF14899">
    <property type="entry name" value="DUF4492"/>
    <property type="match status" value="1"/>
</dbReference>
<keyword evidence="1" id="KW-1133">Transmembrane helix</keyword>
<dbReference type="Proteomes" id="UP000823771">
    <property type="component" value="Unassembled WGS sequence"/>
</dbReference>